<dbReference type="EMBL" id="LR862141">
    <property type="protein sequence ID" value="CAD1821739.1"/>
    <property type="molecule type" value="Genomic_DNA"/>
</dbReference>
<sequence length="122" mass="13647">MLDQFTDDIEIEIFVTISSYGIPFNFNVQHDDATDPTSGVDVEVDEEDNVGDLGVTEIEDAVGDKAVAEKEYSVEDEGGAHTKADHDGGDDIRLILLDMRGEMRVKLTRGLIMLEMMRRIRE</sequence>
<proteinExistence type="predicted"/>
<protein>
    <submittedName>
        <fullName evidence="1">Uncharacterized protein</fullName>
    </submittedName>
</protein>
<organism evidence="1">
    <name type="scientific">Ananas comosus var. bracteatus</name>
    <name type="common">red pineapple</name>
    <dbReference type="NCBI Taxonomy" id="296719"/>
    <lineage>
        <taxon>Eukaryota</taxon>
        <taxon>Viridiplantae</taxon>
        <taxon>Streptophyta</taxon>
        <taxon>Embryophyta</taxon>
        <taxon>Tracheophyta</taxon>
        <taxon>Spermatophyta</taxon>
        <taxon>Magnoliopsida</taxon>
        <taxon>Liliopsida</taxon>
        <taxon>Poales</taxon>
        <taxon>Bromeliaceae</taxon>
        <taxon>Bromelioideae</taxon>
        <taxon>Ananas</taxon>
    </lineage>
</organism>
<dbReference type="AlphaFoldDB" id="A0A6V7NT11"/>
<name>A0A6V7NT11_ANACO</name>
<evidence type="ECO:0000313" key="1">
    <source>
        <dbReference type="EMBL" id="CAD1821739.1"/>
    </source>
</evidence>
<accession>A0A6V7NT11</accession>
<gene>
    <name evidence="1" type="ORF">CB5_LOCUS4950</name>
</gene>
<reference evidence="1" key="1">
    <citation type="submission" date="2020-07" db="EMBL/GenBank/DDBJ databases">
        <authorList>
            <person name="Lin J."/>
        </authorList>
    </citation>
    <scope>NUCLEOTIDE SEQUENCE</scope>
</reference>